<keyword evidence="7" id="KW-1185">Reference proteome</keyword>
<dbReference type="InterPro" id="IPR017896">
    <property type="entry name" value="4Fe4S_Fe-S-bd"/>
</dbReference>
<comment type="pathway">
    <text evidence="4">Amino-acid biosynthesis.</text>
</comment>
<name>A0A6H2DJY8_9SPHN</name>
<feature type="domain" description="4Fe-4S ferredoxin-type" evidence="5">
    <location>
        <begin position="35"/>
        <end position="68"/>
    </location>
</feature>
<dbReference type="PRINTS" id="PR00419">
    <property type="entry name" value="ADXRDTASE"/>
</dbReference>
<dbReference type="PANTHER" id="PTHR43100">
    <property type="entry name" value="GLUTAMATE SYNTHASE [NADPH] SMALL CHAIN"/>
    <property type="match status" value="1"/>
</dbReference>
<dbReference type="PROSITE" id="PS51379">
    <property type="entry name" value="4FE4S_FER_2"/>
    <property type="match status" value="1"/>
</dbReference>
<reference evidence="6 7" key="1">
    <citation type="submission" date="2020-04" db="EMBL/GenBank/DDBJ databases">
        <title>Genome sequence for Sphingorhabdus sp. strain M1.</title>
        <authorList>
            <person name="Park S.-J."/>
        </authorList>
    </citation>
    <scope>NUCLEOTIDE SEQUENCE [LARGE SCALE GENOMIC DNA]</scope>
    <source>
        <strain evidence="6 7">JK6</strain>
    </source>
</reference>
<organism evidence="6 7">
    <name type="scientific">Parasphingorhabdus halotolerans</name>
    <dbReference type="NCBI Taxonomy" id="2725558"/>
    <lineage>
        <taxon>Bacteria</taxon>
        <taxon>Pseudomonadati</taxon>
        <taxon>Pseudomonadota</taxon>
        <taxon>Alphaproteobacteria</taxon>
        <taxon>Sphingomonadales</taxon>
        <taxon>Sphingomonadaceae</taxon>
        <taxon>Parasphingorhabdus</taxon>
    </lineage>
</organism>
<dbReference type="SUPFAM" id="SSF51971">
    <property type="entry name" value="Nucleotide-binding domain"/>
    <property type="match status" value="2"/>
</dbReference>
<dbReference type="KEGG" id="phao:HF685_04655"/>
<protein>
    <submittedName>
        <fullName evidence="6">Glutamate synthase subunit beta</fullName>
    </submittedName>
</protein>
<dbReference type="RefSeq" id="WP_168818496.1">
    <property type="nucleotide sequence ID" value="NZ_CP051217.1"/>
</dbReference>
<proteinExistence type="predicted"/>
<evidence type="ECO:0000256" key="3">
    <source>
        <dbReference type="ARBA" id="ARBA00023164"/>
    </source>
</evidence>
<accession>A0A6H2DJY8</accession>
<dbReference type="Proteomes" id="UP000501600">
    <property type="component" value="Chromosome"/>
</dbReference>
<evidence type="ECO:0000259" key="5">
    <source>
        <dbReference type="PROSITE" id="PS51379"/>
    </source>
</evidence>
<dbReference type="GO" id="GO:0051536">
    <property type="term" value="F:iron-sulfur cluster binding"/>
    <property type="evidence" value="ECO:0007669"/>
    <property type="project" value="InterPro"/>
</dbReference>
<gene>
    <name evidence="6" type="ORF">HF685_04655</name>
</gene>
<dbReference type="InterPro" id="IPR009051">
    <property type="entry name" value="Helical_ferredxn"/>
</dbReference>
<dbReference type="AlphaFoldDB" id="A0A6H2DJY8"/>
<dbReference type="Gene3D" id="3.50.50.60">
    <property type="entry name" value="FAD/NAD(P)-binding domain"/>
    <property type="match status" value="2"/>
</dbReference>
<evidence type="ECO:0000256" key="2">
    <source>
        <dbReference type="ARBA" id="ARBA00023002"/>
    </source>
</evidence>
<dbReference type="InterPro" id="IPR051394">
    <property type="entry name" value="Glutamate_Synthase"/>
</dbReference>
<keyword evidence="1" id="KW-0028">Amino-acid biosynthesis</keyword>
<dbReference type="GO" id="GO:0016639">
    <property type="term" value="F:oxidoreductase activity, acting on the CH-NH2 group of donors, NAD or NADP as acceptor"/>
    <property type="evidence" value="ECO:0007669"/>
    <property type="project" value="InterPro"/>
</dbReference>
<evidence type="ECO:0000313" key="6">
    <source>
        <dbReference type="EMBL" id="QJB68654.1"/>
    </source>
</evidence>
<dbReference type="PANTHER" id="PTHR43100:SF1">
    <property type="entry name" value="GLUTAMATE SYNTHASE [NADPH] SMALL CHAIN"/>
    <property type="match status" value="1"/>
</dbReference>
<dbReference type="Pfam" id="PF14691">
    <property type="entry name" value="Fer4_20"/>
    <property type="match status" value="1"/>
</dbReference>
<evidence type="ECO:0000313" key="7">
    <source>
        <dbReference type="Proteomes" id="UP000501600"/>
    </source>
</evidence>
<dbReference type="EMBL" id="CP051217">
    <property type="protein sequence ID" value="QJB68654.1"/>
    <property type="molecule type" value="Genomic_DNA"/>
</dbReference>
<dbReference type="Gene3D" id="1.10.1060.10">
    <property type="entry name" value="Alpha-helical ferredoxin"/>
    <property type="match status" value="1"/>
</dbReference>
<dbReference type="InterPro" id="IPR036188">
    <property type="entry name" value="FAD/NAD-bd_sf"/>
</dbReference>
<dbReference type="NCBIfam" id="TIGR01317">
    <property type="entry name" value="GOGAT_sm_gam"/>
    <property type="match status" value="1"/>
</dbReference>
<keyword evidence="3" id="KW-0314">Glutamate biosynthesis</keyword>
<sequence>MGKVTGFLEIDRKEASYADPEERLTHYKEFIVPLAEPELKEQAARCMDCGIPYCHNGCPVNNIIPDWNNLVYEGDWKTALEVLHSTNNFPEFTGRICPAPCEASCTLNIDDAPVTIKSIECAIVDRGWEEGWITPQPPEKKTGKSVAVVGSGPAGMACAQQLARAGHSVTLFEKNDRMGGLLRYGIPDFKMEKHLINRRLVQMEAEGVEFRTSAEVGVTVSVDSLQENFDAVVMSGGAEKPRALDIPGFEMSGVRLAMEFLTQQNKRNAGDDELRAAPRGTITATGKHVIVIGGGDTGSDCVGTSNRQGAASVTQIEIMPKPPVHENKAMSWPDWPMKMRTSSSHEEGCERDWSILTKRVVGTNGNVEGLECVRIEWIDGQMQEIEGSEFTLKADLIFLAMGFLGPRKMGLVDQSEVALDDRGNVAANVVTYATSKSGIFACGDMRRGQSLVVWAIREGRQCARAVDLYLMGESALPR</sequence>
<dbReference type="InterPro" id="IPR023753">
    <property type="entry name" value="FAD/NAD-binding_dom"/>
</dbReference>
<keyword evidence="2" id="KW-0560">Oxidoreductase</keyword>
<dbReference type="GO" id="GO:0006537">
    <property type="term" value="P:glutamate biosynthetic process"/>
    <property type="evidence" value="ECO:0007669"/>
    <property type="project" value="UniProtKB-KW"/>
</dbReference>
<dbReference type="Pfam" id="PF07992">
    <property type="entry name" value="Pyr_redox_2"/>
    <property type="match status" value="1"/>
</dbReference>
<dbReference type="InterPro" id="IPR028261">
    <property type="entry name" value="DPD_II"/>
</dbReference>
<dbReference type="SUPFAM" id="SSF46548">
    <property type="entry name" value="alpha-helical ferredoxin"/>
    <property type="match status" value="1"/>
</dbReference>
<evidence type="ECO:0000256" key="1">
    <source>
        <dbReference type="ARBA" id="ARBA00022605"/>
    </source>
</evidence>
<dbReference type="InterPro" id="IPR006005">
    <property type="entry name" value="Glut_synth_ssu1"/>
</dbReference>
<evidence type="ECO:0000256" key="4">
    <source>
        <dbReference type="ARBA" id="ARBA00029440"/>
    </source>
</evidence>